<evidence type="ECO:0000313" key="3">
    <source>
        <dbReference type="Proteomes" id="UP000054988"/>
    </source>
</evidence>
<feature type="region of interest" description="Disordered" evidence="1">
    <location>
        <begin position="577"/>
        <end position="654"/>
    </location>
</feature>
<gene>
    <name evidence="2" type="ORF">WG66_5274</name>
</gene>
<sequence>MSFLVAEIIDYDVVGELGLSITTRASTAISLSSNVDEIFFYFFAFGFIYSLDTKSKEIYTQKAIDILENIRAMSTSDTLPRRIKPLPQRRSRTVYTATIPIPGNLARDPQARLNITTSPGPQIDIQNHPFRDLLQSFSGFLAGLSGAAGGNLPPDLRETLNALSGMGSNASGEDLVGAAAVHLARHLSAAGNGTTGVNLDLRGTFNVPAPAPPPPLPLVPQPPTPQRERDREVDSESDEDTHLSQPGNTKKRKVPGLTTHSSLGHSLGPNSVNADSTPSAQRMSKITLAGMRHKDLLNSRKRQLTAVLGKEALEGEDDVDVERLVEVWGPFPLETNKVTPIAKGRWRVSSVPIRRSKRDIVGRSRSNKENADVNIKKKAGAPKGEFTFQFGSAASTRLRTATNQVLSLRPRFETEFAKQSSSKRDKEKAIVSPREKDKERGRKRNRAAPPSVPPTPEKSKALPPTTNTAASSPAPPPTVGGGGKKKKKKRSALANASNPHHLRNYVPSRLPHQPPSSNHTSQVQGEWAPPLTFLRAGKGENEGGGDAEWICAFCEYELFYGDEADLKRAVRKRKAILKRRKRARERARGVTSGTSNRTKPKPQQEEDVQDDGEGYDDGEEEYDEAFDEGGSKHESVDTRGGGGGGGPVRSVVKG</sequence>
<dbReference type="AlphaFoldDB" id="A0A0W0G0U2"/>
<dbReference type="Proteomes" id="UP000054988">
    <property type="component" value="Unassembled WGS sequence"/>
</dbReference>
<feature type="compositionally biased region" description="Polar residues" evidence="1">
    <location>
        <begin position="515"/>
        <end position="524"/>
    </location>
</feature>
<feature type="compositionally biased region" description="Polar residues" evidence="1">
    <location>
        <begin position="258"/>
        <end position="279"/>
    </location>
</feature>
<feature type="compositionally biased region" description="Pro residues" evidence="1">
    <location>
        <begin position="209"/>
        <end position="225"/>
    </location>
</feature>
<evidence type="ECO:0000313" key="2">
    <source>
        <dbReference type="EMBL" id="KTB42146.1"/>
    </source>
</evidence>
<organism evidence="2 3">
    <name type="scientific">Moniliophthora roreri</name>
    <name type="common">Frosty pod rot fungus</name>
    <name type="synonym">Monilia roreri</name>
    <dbReference type="NCBI Taxonomy" id="221103"/>
    <lineage>
        <taxon>Eukaryota</taxon>
        <taxon>Fungi</taxon>
        <taxon>Dikarya</taxon>
        <taxon>Basidiomycota</taxon>
        <taxon>Agaricomycotina</taxon>
        <taxon>Agaricomycetes</taxon>
        <taxon>Agaricomycetidae</taxon>
        <taxon>Agaricales</taxon>
        <taxon>Marasmiineae</taxon>
        <taxon>Marasmiaceae</taxon>
        <taxon>Moniliophthora</taxon>
    </lineage>
</organism>
<reference evidence="2 3" key="1">
    <citation type="submission" date="2015-12" db="EMBL/GenBank/DDBJ databases">
        <title>Draft genome sequence of Moniliophthora roreri, the causal agent of frosty pod rot of cacao.</title>
        <authorList>
            <person name="Aime M.C."/>
            <person name="Diaz-Valderrama J.R."/>
            <person name="Kijpornyongpan T."/>
            <person name="Phillips-Mora W."/>
        </authorList>
    </citation>
    <scope>NUCLEOTIDE SEQUENCE [LARGE SCALE GENOMIC DNA]</scope>
    <source>
        <strain evidence="2 3">MCA 2952</strain>
    </source>
</reference>
<protein>
    <submittedName>
        <fullName evidence="2">Uncharacterized protein</fullName>
    </submittedName>
</protein>
<evidence type="ECO:0000256" key="1">
    <source>
        <dbReference type="SAM" id="MobiDB-lite"/>
    </source>
</evidence>
<dbReference type="EMBL" id="LATX01001378">
    <property type="protein sequence ID" value="KTB42146.1"/>
    <property type="molecule type" value="Genomic_DNA"/>
</dbReference>
<feature type="compositionally biased region" description="Basic and acidic residues" evidence="1">
    <location>
        <begin position="414"/>
        <end position="440"/>
    </location>
</feature>
<name>A0A0W0G0U2_MONRR</name>
<feature type="compositionally biased region" description="Low complexity" evidence="1">
    <location>
        <begin position="463"/>
        <end position="472"/>
    </location>
</feature>
<feature type="region of interest" description="Disordered" evidence="1">
    <location>
        <begin position="201"/>
        <end position="279"/>
    </location>
</feature>
<proteinExistence type="predicted"/>
<comment type="caution">
    <text evidence="2">The sequence shown here is derived from an EMBL/GenBank/DDBJ whole genome shotgun (WGS) entry which is preliminary data.</text>
</comment>
<feature type="compositionally biased region" description="Acidic residues" evidence="1">
    <location>
        <begin position="605"/>
        <end position="627"/>
    </location>
</feature>
<accession>A0A0W0G0U2</accession>
<dbReference type="eggNOG" id="ENOG502S78W">
    <property type="taxonomic scope" value="Eukaryota"/>
</dbReference>
<feature type="region of interest" description="Disordered" evidence="1">
    <location>
        <begin position="414"/>
        <end position="542"/>
    </location>
</feature>